<evidence type="ECO:0000256" key="1">
    <source>
        <dbReference type="ARBA" id="ARBA00010562"/>
    </source>
</evidence>
<evidence type="ECO:0000313" key="4">
    <source>
        <dbReference type="Proteomes" id="UP001477443"/>
    </source>
</evidence>
<comment type="similarity">
    <text evidence="1">Belongs to the RelB/DinJ antitoxin family.</text>
</comment>
<dbReference type="EMBL" id="CP148067">
    <property type="protein sequence ID" value="WXL29356.1"/>
    <property type="molecule type" value="Genomic_DNA"/>
</dbReference>
<reference evidence="3" key="1">
    <citation type="submission" date="2024-03" db="EMBL/GenBank/DDBJ databases">
        <title>Complete genome sequence of Mycoplasma felifaucium Z921 isolated from the trachea of a cheetah.</title>
        <authorList>
            <person name="Spergser J."/>
        </authorList>
    </citation>
    <scope>NUCLEOTIDE SEQUENCE [LARGE SCALE GENOMIC DNA]</scope>
    <source>
        <strain evidence="3">Z921</strain>
    </source>
</reference>
<organism evidence="3 4">
    <name type="scientific">Mycoplasmopsis felifaucium</name>
    <dbReference type="NCBI Taxonomy" id="35768"/>
    <lineage>
        <taxon>Bacteria</taxon>
        <taxon>Bacillati</taxon>
        <taxon>Mycoplasmatota</taxon>
        <taxon>Mycoplasmoidales</taxon>
        <taxon>Metamycoplasmataceae</taxon>
        <taxon>Mycoplasmopsis</taxon>
    </lineage>
</organism>
<dbReference type="NCBIfam" id="TIGR02384">
    <property type="entry name" value="RelB_DinJ"/>
    <property type="match status" value="1"/>
</dbReference>
<dbReference type="PANTHER" id="PTHR38781:SF1">
    <property type="entry name" value="ANTITOXIN DINJ-RELATED"/>
    <property type="match status" value="1"/>
</dbReference>
<evidence type="ECO:0000313" key="3">
    <source>
        <dbReference type="EMBL" id="WXL29356.1"/>
    </source>
</evidence>
<accession>A0ABZ2RQN3</accession>
<proteinExistence type="inferred from homology"/>
<keyword evidence="2" id="KW-1277">Toxin-antitoxin system</keyword>
<keyword evidence="4" id="KW-1185">Reference proteome</keyword>
<protein>
    <submittedName>
        <fullName evidence="3">Type II toxin-antitoxin system RelB/DinJ family antitoxin</fullName>
    </submittedName>
</protein>
<name>A0ABZ2RQN3_9BACT</name>
<sequence>MSRTSNIYIRVEPNIKEQAEAVLEKLGIPMSNAVSIFLRQVIMQNGIPFDVKIPENKIVNYSTLSSEEFNTEMIKAHKDFENNKIYNIDDIERDINNELKTWNIK</sequence>
<dbReference type="RefSeq" id="WP_338822970.1">
    <property type="nucleotide sequence ID" value="NZ_CP148067.1"/>
</dbReference>
<dbReference type="InterPro" id="IPR013321">
    <property type="entry name" value="Arc_rbn_hlx_hlx"/>
</dbReference>
<dbReference type="Gene3D" id="1.10.1220.10">
    <property type="entry name" value="Met repressor-like"/>
    <property type="match status" value="1"/>
</dbReference>
<dbReference type="Pfam" id="PF04221">
    <property type="entry name" value="RelB"/>
    <property type="match status" value="1"/>
</dbReference>
<gene>
    <name evidence="3" type="ORF">WG617_01750</name>
</gene>
<dbReference type="Proteomes" id="UP001477443">
    <property type="component" value="Chromosome"/>
</dbReference>
<dbReference type="InterPro" id="IPR007337">
    <property type="entry name" value="RelB/DinJ"/>
</dbReference>
<evidence type="ECO:0000256" key="2">
    <source>
        <dbReference type="ARBA" id="ARBA00022649"/>
    </source>
</evidence>
<dbReference type="PANTHER" id="PTHR38781">
    <property type="entry name" value="ANTITOXIN DINJ-RELATED"/>
    <property type="match status" value="1"/>
</dbReference>